<sequence>MYLQGLFYVKLSGVLNSARINVEERYKPPLTDPGHGFIAPSHCFNAQNRFARTISSRFSPTKTDYNLALINNRAILAT</sequence>
<dbReference type="EMBL" id="JBHTLD010000012">
    <property type="protein sequence ID" value="MFD1185121.1"/>
    <property type="molecule type" value="Genomic_DNA"/>
</dbReference>
<proteinExistence type="predicted"/>
<organism evidence="1 2">
    <name type="scientific">Pontibacter rugosus</name>
    <dbReference type="NCBI Taxonomy" id="1745966"/>
    <lineage>
        <taxon>Bacteria</taxon>
        <taxon>Pseudomonadati</taxon>
        <taxon>Bacteroidota</taxon>
        <taxon>Cytophagia</taxon>
        <taxon>Cytophagales</taxon>
        <taxon>Hymenobacteraceae</taxon>
        <taxon>Pontibacter</taxon>
    </lineage>
</organism>
<evidence type="ECO:0000313" key="1">
    <source>
        <dbReference type="EMBL" id="MFD1185121.1"/>
    </source>
</evidence>
<keyword evidence="2" id="KW-1185">Reference proteome</keyword>
<reference evidence="2" key="1">
    <citation type="journal article" date="2019" name="Int. J. Syst. Evol. Microbiol.">
        <title>The Global Catalogue of Microorganisms (GCM) 10K type strain sequencing project: providing services to taxonomists for standard genome sequencing and annotation.</title>
        <authorList>
            <consortium name="The Broad Institute Genomics Platform"/>
            <consortium name="The Broad Institute Genome Sequencing Center for Infectious Disease"/>
            <person name="Wu L."/>
            <person name="Ma J."/>
        </authorList>
    </citation>
    <scope>NUCLEOTIDE SEQUENCE [LARGE SCALE GENOMIC DNA]</scope>
    <source>
        <strain evidence="2">JCM 31319</strain>
    </source>
</reference>
<accession>A0ABW3SJZ0</accession>
<protein>
    <submittedName>
        <fullName evidence="1">Uncharacterized protein</fullName>
    </submittedName>
</protein>
<dbReference type="Proteomes" id="UP001597094">
    <property type="component" value="Unassembled WGS sequence"/>
</dbReference>
<evidence type="ECO:0000313" key="2">
    <source>
        <dbReference type="Proteomes" id="UP001597094"/>
    </source>
</evidence>
<dbReference type="RefSeq" id="WP_377522747.1">
    <property type="nucleotide sequence ID" value="NZ_JBHTLD010000012.1"/>
</dbReference>
<comment type="caution">
    <text evidence="1">The sequence shown here is derived from an EMBL/GenBank/DDBJ whole genome shotgun (WGS) entry which is preliminary data.</text>
</comment>
<gene>
    <name evidence="1" type="ORF">ACFQ2O_02800</name>
</gene>
<name>A0ABW3SJZ0_9BACT</name>